<dbReference type="NCBIfam" id="NF010738">
    <property type="entry name" value="PRK14140.1"/>
    <property type="match status" value="1"/>
</dbReference>
<evidence type="ECO:0000256" key="2">
    <source>
        <dbReference type="ARBA" id="ARBA00009054"/>
    </source>
</evidence>
<comment type="similarity">
    <text evidence="2 10 12">Belongs to the GrpE family.</text>
</comment>
<dbReference type="GO" id="GO:0051082">
    <property type="term" value="F:unfolded protein binding"/>
    <property type="evidence" value="ECO:0007669"/>
    <property type="project" value="TreeGrafter"/>
</dbReference>
<evidence type="ECO:0000256" key="4">
    <source>
        <dbReference type="ARBA" id="ARBA00022490"/>
    </source>
</evidence>
<dbReference type="AlphaFoldDB" id="A0AAU9C610"/>
<keyword evidence="5 10" id="KW-0346">Stress response</keyword>
<dbReference type="EMBL" id="AP024718">
    <property type="protein sequence ID" value="BCX88609.1"/>
    <property type="molecule type" value="Genomic_DNA"/>
</dbReference>
<accession>A0AAU9C610</accession>
<dbReference type="HAMAP" id="MF_01151">
    <property type="entry name" value="GrpE"/>
    <property type="match status" value="1"/>
</dbReference>
<keyword evidence="15" id="KW-1185">Reference proteome</keyword>
<evidence type="ECO:0000256" key="9">
    <source>
        <dbReference type="ARBA" id="ARBA00076414"/>
    </source>
</evidence>
<evidence type="ECO:0000256" key="1">
    <source>
        <dbReference type="ARBA" id="ARBA00004496"/>
    </source>
</evidence>
<gene>
    <name evidence="10" type="primary">grpE</name>
    <name evidence="14" type="ORF">MIN45_P0978</name>
</gene>
<protein>
    <recommendedName>
        <fullName evidence="8 10">Protein GrpE</fullName>
    </recommendedName>
    <alternativeName>
        <fullName evidence="9 10">HSP-70 cofactor</fullName>
    </alternativeName>
</protein>
<keyword evidence="6 10" id="KW-0143">Chaperone</keyword>
<organism evidence="14 15">
    <name type="scientific">Methylomarinovum tepidoasis</name>
    <dbReference type="NCBI Taxonomy" id="2840183"/>
    <lineage>
        <taxon>Bacteria</taxon>
        <taxon>Pseudomonadati</taxon>
        <taxon>Pseudomonadota</taxon>
        <taxon>Gammaproteobacteria</taxon>
        <taxon>Methylococcales</taxon>
        <taxon>Methylothermaceae</taxon>
        <taxon>Methylomarinovum</taxon>
    </lineage>
</organism>
<dbReference type="GO" id="GO:0051087">
    <property type="term" value="F:protein-folding chaperone binding"/>
    <property type="evidence" value="ECO:0007669"/>
    <property type="project" value="InterPro"/>
</dbReference>
<dbReference type="PANTHER" id="PTHR21237:SF23">
    <property type="entry name" value="GRPE PROTEIN HOMOLOG, MITOCHONDRIAL"/>
    <property type="match status" value="1"/>
</dbReference>
<dbReference type="Gene3D" id="2.30.22.10">
    <property type="entry name" value="Head domain of nucleotide exchange factor GrpE"/>
    <property type="match status" value="1"/>
</dbReference>
<evidence type="ECO:0000256" key="13">
    <source>
        <dbReference type="SAM" id="MobiDB-lite"/>
    </source>
</evidence>
<dbReference type="InterPro" id="IPR000740">
    <property type="entry name" value="GrpE"/>
</dbReference>
<dbReference type="SUPFAM" id="SSF58014">
    <property type="entry name" value="Coiled-coil domain of nucleotide exchange factor GrpE"/>
    <property type="match status" value="1"/>
</dbReference>
<dbReference type="GO" id="GO:0006457">
    <property type="term" value="P:protein folding"/>
    <property type="evidence" value="ECO:0007669"/>
    <property type="project" value="InterPro"/>
</dbReference>
<dbReference type="RefSeq" id="WP_286293797.1">
    <property type="nucleotide sequence ID" value="NZ_AP024718.1"/>
</dbReference>
<dbReference type="SUPFAM" id="SSF51064">
    <property type="entry name" value="Head domain of nucleotide exchange factor GrpE"/>
    <property type="match status" value="1"/>
</dbReference>
<dbReference type="Proteomes" id="UP001321450">
    <property type="component" value="Chromosome"/>
</dbReference>
<feature type="region of interest" description="Disordered" evidence="13">
    <location>
        <begin position="1"/>
        <end position="26"/>
    </location>
</feature>
<evidence type="ECO:0000256" key="11">
    <source>
        <dbReference type="RuleBase" id="RU000639"/>
    </source>
</evidence>
<evidence type="ECO:0000256" key="8">
    <source>
        <dbReference type="ARBA" id="ARBA00072274"/>
    </source>
</evidence>
<evidence type="ECO:0000313" key="15">
    <source>
        <dbReference type="Proteomes" id="UP001321450"/>
    </source>
</evidence>
<comment type="subcellular location">
    <subcellularLocation>
        <location evidence="1 10">Cytoplasm</location>
    </subcellularLocation>
</comment>
<dbReference type="InterPro" id="IPR009012">
    <property type="entry name" value="GrpE_head"/>
</dbReference>
<comment type="function">
    <text evidence="7 10 11">Participates actively in the response to hyperosmotic and heat shock by preventing the aggregation of stress-denatured proteins, in association with DnaK and GrpE. It is the nucleotide exchange factor for DnaK and may function as a thermosensor. Unfolded proteins bind initially to DnaJ; upon interaction with the DnaJ-bound protein, DnaK hydrolyzes its bound ATP, resulting in the formation of a stable complex. GrpE releases ADP from DnaK; ATP binding to DnaK triggers the release of the substrate protein, thus completing the reaction cycle. Several rounds of ATP-dependent interactions between DnaJ, DnaK and GrpE are required for fully efficient folding.</text>
</comment>
<keyword evidence="4 10" id="KW-0963">Cytoplasm</keyword>
<dbReference type="GO" id="GO:0005829">
    <property type="term" value="C:cytosol"/>
    <property type="evidence" value="ECO:0007669"/>
    <property type="project" value="TreeGrafter"/>
</dbReference>
<evidence type="ECO:0000256" key="6">
    <source>
        <dbReference type="ARBA" id="ARBA00023186"/>
    </source>
</evidence>
<name>A0AAU9C610_9GAMM</name>
<dbReference type="FunFam" id="2.30.22.10:FF:000001">
    <property type="entry name" value="Protein GrpE"/>
    <property type="match status" value="1"/>
</dbReference>
<dbReference type="GO" id="GO:0042803">
    <property type="term" value="F:protein homodimerization activity"/>
    <property type="evidence" value="ECO:0007669"/>
    <property type="project" value="InterPro"/>
</dbReference>
<evidence type="ECO:0000256" key="5">
    <source>
        <dbReference type="ARBA" id="ARBA00023016"/>
    </source>
</evidence>
<dbReference type="PANTHER" id="PTHR21237">
    <property type="entry name" value="GRPE PROTEIN"/>
    <property type="match status" value="1"/>
</dbReference>
<dbReference type="Pfam" id="PF01025">
    <property type="entry name" value="GrpE"/>
    <property type="match status" value="1"/>
</dbReference>
<reference evidence="15" key="1">
    <citation type="journal article" date="2024" name="Int. J. Syst. Evol. Microbiol.">
        <title>Methylomarinovum tepidoasis sp. nov., a moderately thermophilic methanotroph of the family Methylothermaceae isolated from a deep-sea hydrothermal field.</title>
        <authorList>
            <person name="Hirayama H."/>
            <person name="Takaki Y."/>
            <person name="Abe M."/>
            <person name="Miyazaki M."/>
            <person name="Uematsu K."/>
            <person name="Matsui Y."/>
            <person name="Takai K."/>
        </authorList>
    </citation>
    <scope>NUCLEOTIDE SEQUENCE [LARGE SCALE GENOMIC DNA]</scope>
    <source>
        <strain evidence="15">IN45</strain>
    </source>
</reference>
<proteinExistence type="inferred from homology"/>
<comment type="subunit">
    <text evidence="3 10">Homodimer.</text>
</comment>
<evidence type="ECO:0000256" key="10">
    <source>
        <dbReference type="HAMAP-Rule" id="MF_01151"/>
    </source>
</evidence>
<sequence length="193" mass="21713">MSEEKKESPEAVAESETPAEGGDEIADVETLKQQLAAAERKAEENWEKLLRTQAELENLRKRMERELDNARKYAIEKFAKELLAVVDSLELGLQAAVETDDVEKIREGIELTLKQLLTVFDRFNIKAIDPTGEKFNPDFHQAMATEAVKGVEPDTVVKVFQKGYTLNDRLIRPALVVVAKPPAEEPPRIDEQA</sequence>
<dbReference type="Gene3D" id="3.90.20.20">
    <property type="match status" value="1"/>
</dbReference>
<dbReference type="PRINTS" id="PR00773">
    <property type="entry name" value="GRPEPROTEIN"/>
</dbReference>
<dbReference type="CDD" id="cd00446">
    <property type="entry name" value="GrpE"/>
    <property type="match status" value="1"/>
</dbReference>
<dbReference type="KEGG" id="meiy:MIN45_P0978"/>
<dbReference type="GO" id="GO:0000774">
    <property type="term" value="F:adenyl-nucleotide exchange factor activity"/>
    <property type="evidence" value="ECO:0007669"/>
    <property type="project" value="InterPro"/>
</dbReference>
<evidence type="ECO:0000256" key="3">
    <source>
        <dbReference type="ARBA" id="ARBA00011738"/>
    </source>
</evidence>
<dbReference type="NCBIfam" id="NF010737">
    <property type="entry name" value="PRK14139.1"/>
    <property type="match status" value="1"/>
</dbReference>
<dbReference type="InterPro" id="IPR013805">
    <property type="entry name" value="GrpE_CC"/>
</dbReference>
<evidence type="ECO:0000313" key="14">
    <source>
        <dbReference type="EMBL" id="BCX88609.1"/>
    </source>
</evidence>
<evidence type="ECO:0000256" key="12">
    <source>
        <dbReference type="RuleBase" id="RU004478"/>
    </source>
</evidence>
<evidence type="ECO:0000256" key="7">
    <source>
        <dbReference type="ARBA" id="ARBA00053401"/>
    </source>
</evidence>
<dbReference type="PROSITE" id="PS01071">
    <property type="entry name" value="GRPE"/>
    <property type="match status" value="1"/>
</dbReference>
<dbReference type="NCBIfam" id="NF010748">
    <property type="entry name" value="PRK14150.1"/>
    <property type="match status" value="1"/>
</dbReference>